<dbReference type="AlphaFoldDB" id="A0AA37HEJ2"/>
<accession>A0AA37HEJ2</accession>
<keyword evidence="6" id="KW-1185">Reference proteome</keyword>
<evidence type="ECO:0000313" key="5">
    <source>
        <dbReference type="EMBL" id="GJD64304.1"/>
    </source>
</evidence>
<dbReference type="Gene3D" id="1.20.1250.20">
    <property type="entry name" value="MFS general substrate transporter like domains"/>
    <property type="match status" value="1"/>
</dbReference>
<dbReference type="SUPFAM" id="SSF103473">
    <property type="entry name" value="MFS general substrate transporter"/>
    <property type="match status" value="1"/>
</dbReference>
<reference evidence="5" key="1">
    <citation type="journal article" date="2016" name="Front. Microbiol.">
        <title>Genome Sequence of the Piezophilic, Mesophilic Sulfate-Reducing Bacterium Desulfovibrio indicus J2T.</title>
        <authorList>
            <person name="Cao J."/>
            <person name="Maignien L."/>
            <person name="Shao Z."/>
            <person name="Alain K."/>
            <person name="Jebbar M."/>
        </authorList>
    </citation>
    <scope>NUCLEOTIDE SEQUENCE</scope>
    <source>
        <strain evidence="5">JCM 32048</strain>
    </source>
</reference>
<keyword evidence="3" id="KW-0472">Membrane</keyword>
<evidence type="ECO:0000256" key="1">
    <source>
        <dbReference type="ARBA" id="ARBA00022692"/>
    </source>
</evidence>
<dbReference type="PROSITE" id="PS50850">
    <property type="entry name" value="MFS"/>
    <property type="match status" value="1"/>
</dbReference>
<keyword evidence="1" id="KW-0812">Transmembrane</keyword>
<evidence type="ECO:0000256" key="3">
    <source>
        <dbReference type="ARBA" id="ARBA00023136"/>
    </source>
</evidence>
<dbReference type="Proteomes" id="UP001055286">
    <property type="component" value="Unassembled WGS sequence"/>
</dbReference>
<evidence type="ECO:0000256" key="2">
    <source>
        <dbReference type="ARBA" id="ARBA00022989"/>
    </source>
</evidence>
<dbReference type="InterPro" id="IPR020846">
    <property type="entry name" value="MFS_dom"/>
</dbReference>
<name>A0AA37HEJ2_9HYPH</name>
<dbReference type="EMBL" id="BPQJ01000024">
    <property type="protein sequence ID" value="GJD64304.1"/>
    <property type="molecule type" value="Genomic_DNA"/>
</dbReference>
<gene>
    <name evidence="5" type="ORF">MPEAHAMD_4485</name>
</gene>
<protein>
    <recommendedName>
        <fullName evidence="4">Major facilitator superfamily (MFS) profile domain-containing protein</fullName>
    </recommendedName>
</protein>
<evidence type="ECO:0000259" key="4">
    <source>
        <dbReference type="PROSITE" id="PS50850"/>
    </source>
</evidence>
<keyword evidence="2" id="KW-1133">Transmembrane helix</keyword>
<comment type="caution">
    <text evidence="5">The sequence shown here is derived from an EMBL/GenBank/DDBJ whole genome shotgun (WGS) entry which is preliminary data.</text>
</comment>
<dbReference type="InterPro" id="IPR036259">
    <property type="entry name" value="MFS_trans_sf"/>
</dbReference>
<sequence>MVLFAFGNGLSALAPSYGWMLAFRFLAGLPHGAYFGVASLSPPLWSRASSGPRPCRA</sequence>
<dbReference type="GO" id="GO:0022857">
    <property type="term" value="F:transmembrane transporter activity"/>
    <property type="evidence" value="ECO:0007669"/>
    <property type="project" value="InterPro"/>
</dbReference>
<proteinExistence type="predicted"/>
<evidence type="ECO:0000313" key="6">
    <source>
        <dbReference type="Proteomes" id="UP001055286"/>
    </source>
</evidence>
<organism evidence="5 6">
    <name type="scientific">Methylobacterium frigidaeris</name>
    <dbReference type="NCBI Taxonomy" id="2038277"/>
    <lineage>
        <taxon>Bacteria</taxon>
        <taxon>Pseudomonadati</taxon>
        <taxon>Pseudomonadota</taxon>
        <taxon>Alphaproteobacteria</taxon>
        <taxon>Hyphomicrobiales</taxon>
        <taxon>Methylobacteriaceae</taxon>
        <taxon>Methylobacterium</taxon>
    </lineage>
</organism>
<reference evidence="5" key="2">
    <citation type="submission" date="2021-08" db="EMBL/GenBank/DDBJ databases">
        <authorList>
            <person name="Tani A."/>
            <person name="Ola A."/>
            <person name="Ogura Y."/>
            <person name="Katsura K."/>
            <person name="Hayashi T."/>
        </authorList>
    </citation>
    <scope>NUCLEOTIDE SEQUENCE</scope>
    <source>
        <strain evidence="5">JCM 32048</strain>
    </source>
</reference>
<feature type="domain" description="Major facilitator superfamily (MFS) profile" evidence="4">
    <location>
        <begin position="1"/>
        <end position="57"/>
    </location>
</feature>